<protein>
    <submittedName>
        <fullName evidence="3">Phage shock protein a suppresses sigma54-dependent transcription</fullName>
    </submittedName>
</protein>
<organism evidence="3">
    <name type="scientific">Tetraselmis sp. GSL018</name>
    <dbReference type="NCBI Taxonomy" id="582737"/>
    <lineage>
        <taxon>Eukaryota</taxon>
        <taxon>Viridiplantae</taxon>
        <taxon>Chlorophyta</taxon>
        <taxon>core chlorophytes</taxon>
        <taxon>Chlorodendrophyceae</taxon>
        <taxon>Chlorodendrales</taxon>
        <taxon>Chlorodendraceae</taxon>
        <taxon>Tetraselmis</taxon>
    </lineage>
</organism>
<reference evidence="3" key="1">
    <citation type="submission" date="2014-05" db="EMBL/GenBank/DDBJ databases">
        <title>The transcriptome of the halophilic microalga Tetraselmis sp. GSL018 isolated from the Great Salt Lake, Utah.</title>
        <authorList>
            <person name="Jinkerson R.E."/>
            <person name="D'Adamo S."/>
            <person name="Posewitz M.C."/>
        </authorList>
    </citation>
    <scope>NUCLEOTIDE SEQUENCE</scope>
    <source>
        <strain evidence="3">GSL018</strain>
    </source>
</reference>
<name>A0A061RLX3_9CHLO</name>
<dbReference type="EMBL" id="GBEZ01011892">
    <property type="protein sequence ID" value="JAC73937.1"/>
    <property type="molecule type" value="Transcribed_RNA"/>
</dbReference>
<feature type="domain" description="LRAT" evidence="2">
    <location>
        <begin position="47"/>
        <end position="147"/>
    </location>
</feature>
<accession>A0A061RLX3</accession>
<dbReference type="InterPro" id="IPR007053">
    <property type="entry name" value="LRAT_dom"/>
</dbReference>
<evidence type="ECO:0000313" key="3">
    <source>
        <dbReference type="EMBL" id="JAC73937.1"/>
    </source>
</evidence>
<sequence length="268" mass="29382">MGAGASTFNVSSMHVLADEQTEVQNALADRPSTSKDENTVRHIRVRRKFLGLEPFYHHGVDLGDGTVAHYCKCGGAARVQVQITPFANFLQGSQGPVEEVHHTKAASPVQVKQLVRKLVGEHGYNLLFRNCEHFACFCMSNEFQSYQVQEVVDLLDGLRAHASAQATNLLLSGTPQGSDPPILHSEPHWSKRARTPRPFSTLPRGLRHGSACFPRHGHSPSWSPLRASFLSSWSGLPLPSFRLGGTPTKTYPKLLPHPPPPLCSCGAR</sequence>
<gene>
    <name evidence="3" type="ORF">TSPGSL018_27369</name>
</gene>
<evidence type="ECO:0000259" key="2">
    <source>
        <dbReference type="PROSITE" id="PS51934"/>
    </source>
</evidence>
<feature type="non-terminal residue" evidence="3">
    <location>
        <position position="268"/>
    </location>
</feature>
<feature type="region of interest" description="Disordered" evidence="1">
    <location>
        <begin position="172"/>
        <end position="200"/>
    </location>
</feature>
<evidence type="ECO:0000256" key="1">
    <source>
        <dbReference type="SAM" id="MobiDB-lite"/>
    </source>
</evidence>
<dbReference type="PROSITE" id="PS51934">
    <property type="entry name" value="LRAT"/>
    <property type="match status" value="1"/>
</dbReference>
<dbReference type="AlphaFoldDB" id="A0A061RLX3"/>
<proteinExistence type="predicted"/>
<dbReference type="Pfam" id="PF04970">
    <property type="entry name" value="LRAT"/>
    <property type="match status" value="1"/>
</dbReference>
<dbReference type="Gene3D" id="3.90.1720.10">
    <property type="entry name" value="endopeptidase domain like (from Nostoc punctiforme)"/>
    <property type="match status" value="1"/>
</dbReference>